<dbReference type="InterPro" id="IPR001870">
    <property type="entry name" value="B30.2/SPRY"/>
</dbReference>
<dbReference type="GeneID" id="36324979"/>
<dbReference type="SMART" id="SM00449">
    <property type="entry name" value="SPRY"/>
    <property type="match status" value="1"/>
</dbReference>
<organism evidence="3 4">
    <name type="scientific">Postia placenta MAD-698-R-SB12</name>
    <dbReference type="NCBI Taxonomy" id="670580"/>
    <lineage>
        <taxon>Eukaryota</taxon>
        <taxon>Fungi</taxon>
        <taxon>Dikarya</taxon>
        <taxon>Basidiomycota</taxon>
        <taxon>Agaricomycotina</taxon>
        <taxon>Agaricomycetes</taxon>
        <taxon>Polyporales</taxon>
        <taxon>Adustoporiaceae</taxon>
        <taxon>Rhodonia</taxon>
    </lineage>
</organism>
<dbReference type="RefSeq" id="XP_024333204.1">
    <property type="nucleotide sequence ID" value="XM_024480029.1"/>
</dbReference>
<evidence type="ECO:0000313" key="4">
    <source>
        <dbReference type="Proteomes" id="UP000194127"/>
    </source>
</evidence>
<dbReference type="Gene3D" id="2.60.120.920">
    <property type="match status" value="1"/>
</dbReference>
<dbReference type="OrthoDB" id="258495at2759"/>
<dbReference type="EMBL" id="KZ110613">
    <property type="protein sequence ID" value="OSX56410.1"/>
    <property type="molecule type" value="Genomic_DNA"/>
</dbReference>
<dbReference type="InterPro" id="IPR003877">
    <property type="entry name" value="SPRY_dom"/>
</dbReference>
<evidence type="ECO:0000256" key="1">
    <source>
        <dbReference type="SAM" id="MobiDB-lite"/>
    </source>
</evidence>
<protein>
    <recommendedName>
        <fullName evidence="2">B30.2/SPRY domain-containing protein</fullName>
    </recommendedName>
</protein>
<feature type="region of interest" description="Disordered" evidence="1">
    <location>
        <begin position="1"/>
        <end position="39"/>
    </location>
</feature>
<evidence type="ECO:0000313" key="3">
    <source>
        <dbReference type="EMBL" id="OSX56410.1"/>
    </source>
</evidence>
<dbReference type="InterPro" id="IPR050618">
    <property type="entry name" value="Ubq-SigPath_Reg"/>
</dbReference>
<keyword evidence="4" id="KW-1185">Reference proteome</keyword>
<sequence>MFSLRRHSPYHPGASAPPSRPPPAWEPAPEPSHPEPLYNDATIDSFERANTFCRENPVNMPMQLLPADLERISSMDCGAWRLEPPLGKSFCGDIYNDYKRSTGRVVRVATYNRCEDTCVMSDLPLMAGLYDIRGKVGFYYEVTIRKMNGVIAIGTACKPHPEWRFPGWDRLSAGLHLDDLRKYFEDSLGGRDYVSNLTRIQPGDVIGCGYYFATGALFFTYNGQRLPDAFYGIYMPRTANDVYAAIGVEGENEFEVNFGSDYFKWVEGGEWQWKVESTQLETRCGSRPHNDDLRVHPI</sequence>
<dbReference type="InterPro" id="IPR043136">
    <property type="entry name" value="B30.2/SPRY_sf"/>
</dbReference>
<feature type="compositionally biased region" description="Pro residues" evidence="1">
    <location>
        <begin position="18"/>
        <end position="31"/>
    </location>
</feature>
<gene>
    <name evidence="3" type="ORF">POSPLADRAFT_1050636</name>
</gene>
<dbReference type="SUPFAM" id="SSF49899">
    <property type="entry name" value="Concanavalin A-like lectins/glucanases"/>
    <property type="match status" value="1"/>
</dbReference>
<dbReference type="STRING" id="670580.A0A1X6MJ65"/>
<name>A0A1X6MJ65_9APHY</name>
<dbReference type="PANTHER" id="PTHR12864">
    <property type="entry name" value="RAN BINDING PROTEIN 9-RELATED"/>
    <property type="match status" value="1"/>
</dbReference>
<dbReference type="PROSITE" id="PS50188">
    <property type="entry name" value="B302_SPRY"/>
    <property type="match status" value="1"/>
</dbReference>
<evidence type="ECO:0000259" key="2">
    <source>
        <dbReference type="PROSITE" id="PS50188"/>
    </source>
</evidence>
<accession>A0A1X6MJ65</accession>
<dbReference type="Pfam" id="PF00622">
    <property type="entry name" value="SPRY"/>
    <property type="match status" value="1"/>
</dbReference>
<dbReference type="Proteomes" id="UP000194127">
    <property type="component" value="Unassembled WGS sequence"/>
</dbReference>
<proteinExistence type="predicted"/>
<dbReference type="AlphaFoldDB" id="A0A1X6MJ65"/>
<feature type="domain" description="B30.2/SPRY" evidence="2">
    <location>
        <begin position="60"/>
        <end position="263"/>
    </location>
</feature>
<dbReference type="InterPro" id="IPR013320">
    <property type="entry name" value="ConA-like_dom_sf"/>
</dbReference>
<reference evidence="3 4" key="1">
    <citation type="submission" date="2017-04" db="EMBL/GenBank/DDBJ databases">
        <title>Genome Sequence of the Model Brown-Rot Fungus Postia placenta SB12.</title>
        <authorList>
            <consortium name="DOE Joint Genome Institute"/>
            <person name="Gaskell J."/>
            <person name="Kersten P."/>
            <person name="Larrondo L.F."/>
            <person name="Canessa P."/>
            <person name="Martinez D."/>
            <person name="Hibbett D."/>
            <person name="Schmoll M."/>
            <person name="Kubicek C.P."/>
            <person name="Martinez A.T."/>
            <person name="Yadav J."/>
            <person name="Master E."/>
            <person name="Magnuson J.K."/>
            <person name="James T."/>
            <person name="Yaver D."/>
            <person name="Berka R."/>
            <person name="Labutti K."/>
            <person name="Lipzen A."/>
            <person name="Aerts A."/>
            <person name="Barry K."/>
            <person name="Henrissat B."/>
            <person name="Blanchette R."/>
            <person name="Grigoriev I."/>
            <person name="Cullen D."/>
        </authorList>
    </citation>
    <scope>NUCLEOTIDE SEQUENCE [LARGE SCALE GENOMIC DNA]</scope>
    <source>
        <strain evidence="3 4">MAD-698-R-SB12</strain>
    </source>
</reference>